<evidence type="ECO:0000256" key="5">
    <source>
        <dbReference type="ARBA" id="ARBA00022670"/>
    </source>
</evidence>
<evidence type="ECO:0000256" key="12">
    <source>
        <dbReference type="ARBA" id="ARBA00023180"/>
    </source>
</evidence>
<proteinExistence type="inferred from homology"/>
<evidence type="ECO:0000256" key="10">
    <source>
        <dbReference type="ARBA" id="ARBA00023049"/>
    </source>
</evidence>
<dbReference type="GO" id="GO:0004180">
    <property type="term" value="F:carboxypeptidase activity"/>
    <property type="evidence" value="ECO:0007669"/>
    <property type="project" value="TreeGrafter"/>
</dbReference>
<protein>
    <recommendedName>
        <fullName evidence="14">Aminopeptidase NAALADL1</fullName>
    </recommendedName>
    <alternativeName>
        <fullName evidence="15">N-acetylated-alpha-linked acidic dipeptidase-like protein</fullName>
    </alternativeName>
</protein>
<dbReference type="OrthoDB" id="5841748at2759"/>
<reference evidence="16" key="1">
    <citation type="submission" date="2020-04" db="EMBL/GenBank/DDBJ databases">
        <authorList>
            <person name="Alioto T."/>
            <person name="Alioto T."/>
            <person name="Gomez Garrido J."/>
        </authorList>
    </citation>
    <scope>NUCLEOTIDE SEQUENCE</scope>
    <source>
        <strain evidence="16">A484AB</strain>
    </source>
</reference>
<dbReference type="GO" id="GO:0004177">
    <property type="term" value="F:aminopeptidase activity"/>
    <property type="evidence" value="ECO:0007669"/>
    <property type="project" value="UniProtKB-KW"/>
</dbReference>
<sequence>MPITNTNTNTISIITITTPSPQPPSSPIHISSSFEGWRPRRTIKFCSWGAEEAGLIGSTEWVEENERALSTKAVAYINVDVAVFGNLTLELAGSPLLKTPIAESVKQVNDPHGGSVYDQIVKEYKTFDYGTLGSNSDYASFYQFVGVPSLCMYYTGEELYPVYHTVHDTYKWLQGLIDPKFEYHLTTTKVASKILLSTADSLVLPLDVTEYGKSLDSSLKALKKEYGAELLKNNVSLEYIEDAIKKFRNEATKFQAEKGKAIDEKDDIKLRALNDRMVNVEKAFITAPGLPNQPIIRHVIFAVNYASVNFPGIRDLVFKQNKTDQDWLDIKKQASIVFKAISEATDTLKADAN</sequence>
<evidence type="ECO:0000256" key="3">
    <source>
        <dbReference type="ARBA" id="ARBA00005634"/>
    </source>
</evidence>
<evidence type="ECO:0000256" key="13">
    <source>
        <dbReference type="ARBA" id="ARBA00059290"/>
    </source>
</evidence>
<dbReference type="PANTHER" id="PTHR10404">
    <property type="entry name" value="N-ACETYLATED-ALPHA-LINKED ACIDIC DIPEPTIDASE"/>
    <property type="match status" value="1"/>
</dbReference>
<evidence type="ECO:0000256" key="6">
    <source>
        <dbReference type="ARBA" id="ARBA00022723"/>
    </source>
</evidence>
<keyword evidence="7" id="KW-0378">Hydrolase</keyword>
<evidence type="ECO:0000256" key="8">
    <source>
        <dbReference type="ARBA" id="ARBA00022833"/>
    </source>
</evidence>
<evidence type="ECO:0000256" key="15">
    <source>
        <dbReference type="ARBA" id="ARBA00081462"/>
    </source>
</evidence>
<evidence type="ECO:0000256" key="7">
    <source>
        <dbReference type="ARBA" id="ARBA00022801"/>
    </source>
</evidence>
<dbReference type="GO" id="GO:0006508">
    <property type="term" value="P:proteolysis"/>
    <property type="evidence" value="ECO:0007669"/>
    <property type="project" value="UniProtKB-KW"/>
</dbReference>
<keyword evidence="5" id="KW-0645">Protease</keyword>
<comment type="function">
    <text evidence="13">Aminopeptidase with broad substrate specificity. Has lower activity with substrates that have Asp or Glu in the P2' position, or Pro in the P3' position. Lacks activity with substrates that have both Pro in the P3' position and Asp or Glu in the P2' position. Lacks carboxypeptidase activity. Lacks dipeptidyl-peptidase IV type activity.</text>
</comment>
<dbReference type="Proteomes" id="UP001152795">
    <property type="component" value="Unassembled WGS sequence"/>
</dbReference>
<dbReference type="AlphaFoldDB" id="A0A6S7H6Q9"/>
<evidence type="ECO:0000256" key="11">
    <source>
        <dbReference type="ARBA" id="ARBA00023157"/>
    </source>
</evidence>
<evidence type="ECO:0000256" key="14">
    <source>
        <dbReference type="ARBA" id="ARBA00068168"/>
    </source>
</evidence>
<dbReference type="InterPro" id="IPR007484">
    <property type="entry name" value="Peptidase_M28"/>
</dbReference>
<evidence type="ECO:0000313" key="17">
    <source>
        <dbReference type="Proteomes" id="UP001152795"/>
    </source>
</evidence>
<dbReference type="Pfam" id="PF04389">
    <property type="entry name" value="Peptidase_M28"/>
    <property type="match status" value="1"/>
</dbReference>
<dbReference type="Pfam" id="PF04253">
    <property type="entry name" value="TFR_dimer"/>
    <property type="match status" value="1"/>
</dbReference>
<evidence type="ECO:0000256" key="2">
    <source>
        <dbReference type="ARBA" id="ARBA00004221"/>
    </source>
</evidence>
<evidence type="ECO:0000256" key="9">
    <source>
        <dbReference type="ARBA" id="ARBA00022837"/>
    </source>
</evidence>
<dbReference type="GO" id="GO:0008237">
    <property type="term" value="F:metallopeptidase activity"/>
    <property type="evidence" value="ECO:0007669"/>
    <property type="project" value="UniProtKB-KW"/>
</dbReference>
<dbReference type="Gene3D" id="1.20.930.40">
    <property type="entry name" value="Transferrin receptor-like, dimerisation domain"/>
    <property type="match status" value="1"/>
</dbReference>
<dbReference type="InterPro" id="IPR039373">
    <property type="entry name" value="Peptidase_M28B"/>
</dbReference>
<keyword evidence="11" id="KW-1015">Disulfide bond</keyword>
<dbReference type="InterPro" id="IPR007365">
    <property type="entry name" value="TFR-like_dimer_dom"/>
</dbReference>
<dbReference type="GO" id="GO:0016324">
    <property type="term" value="C:apical plasma membrane"/>
    <property type="evidence" value="ECO:0007669"/>
    <property type="project" value="UniProtKB-SubCell"/>
</dbReference>
<evidence type="ECO:0000313" key="16">
    <source>
        <dbReference type="EMBL" id="CAB4001425.1"/>
    </source>
</evidence>
<keyword evidence="17" id="KW-1185">Reference proteome</keyword>
<comment type="subcellular location">
    <subcellularLocation>
        <location evidence="2">Apical cell membrane</location>
    </subcellularLocation>
</comment>
<gene>
    <name evidence="16" type="ORF">PACLA_8A010598</name>
</gene>
<dbReference type="InterPro" id="IPR036757">
    <property type="entry name" value="TFR-like_dimer_dom_sf"/>
</dbReference>
<evidence type="ECO:0000256" key="4">
    <source>
        <dbReference type="ARBA" id="ARBA00022438"/>
    </source>
</evidence>
<dbReference type="GO" id="GO:0046872">
    <property type="term" value="F:metal ion binding"/>
    <property type="evidence" value="ECO:0007669"/>
    <property type="project" value="UniProtKB-KW"/>
</dbReference>
<comment type="cofactor">
    <cofactor evidence="1">
        <name>Zn(2+)</name>
        <dbReference type="ChEBI" id="CHEBI:29105"/>
    </cofactor>
</comment>
<accession>A0A6S7H6Q9</accession>
<keyword evidence="9" id="KW-0106">Calcium</keyword>
<dbReference type="SUPFAM" id="SSF53187">
    <property type="entry name" value="Zn-dependent exopeptidases"/>
    <property type="match status" value="1"/>
</dbReference>
<organism evidence="16 17">
    <name type="scientific">Paramuricea clavata</name>
    <name type="common">Red gorgonian</name>
    <name type="synonym">Violescent sea-whip</name>
    <dbReference type="NCBI Taxonomy" id="317549"/>
    <lineage>
        <taxon>Eukaryota</taxon>
        <taxon>Metazoa</taxon>
        <taxon>Cnidaria</taxon>
        <taxon>Anthozoa</taxon>
        <taxon>Octocorallia</taxon>
        <taxon>Malacalcyonacea</taxon>
        <taxon>Plexauridae</taxon>
        <taxon>Paramuricea</taxon>
    </lineage>
</organism>
<name>A0A6S7H6Q9_PARCT</name>
<dbReference type="PANTHER" id="PTHR10404:SF78">
    <property type="entry name" value="N-ACETYLATED ALPHA-LINKED ACIDIC DIPEPTIDASE 2"/>
    <property type="match status" value="1"/>
</dbReference>
<keyword evidence="8" id="KW-0862">Zinc</keyword>
<dbReference type="FunFam" id="3.40.630.10:FF:000101">
    <property type="entry name" value="N-acetylated alpha-linked acidic dipeptidase like 1"/>
    <property type="match status" value="1"/>
</dbReference>
<comment type="caution">
    <text evidence="16">The sequence shown here is derived from an EMBL/GenBank/DDBJ whole genome shotgun (WGS) entry which is preliminary data.</text>
</comment>
<comment type="similarity">
    <text evidence="3">Belongs to the peptidase M28 family. M28B subfamily.</text>
</comment>
<keyword evidence="6" id="KW-0479">Metal-binding</keyword>
<dbReference type="Gene3D" id="3.40.630.10">
    <property type="entry name" value="Zn peptidases"/>
    <property type="match status" value="1"/>
</dbReference>
<evidence type="ECO:0000256" key="1">
    <source>
        <dbReference type="ARBA" id="ARBA00001947"/>
    </source>
</evidence>
<dbReference type="SUPFAM" id="SSF47672">
    <property type="entry name" value="Transferrin receptor-like dimerisation domain"/>
    <property type="match status" value="1"/>
</dbReference>
<dbReference type="EMBL" id="CACRXK020004083">
    <property type="protein sequence ID" value="CAB4001425.1"/>
    <property type="molecule type" value="Genomic_DNA"/>
</dbReference>
<dbReference type="FunFam" id="1.20.930.40:FF:000001">
    <property type="entry name" value="N-acetylated-alpha-linked acidic dipeptidase 2"/>
    <property type="match status" value="1"/>
</dbReference>
<keyword evidence="10" id="KW-0482">Metalloprotease</keyword>
<keyword evidence="12" id="KW-0325">Glycoprotein</keyword>
<keyword evidence="4" id="KW-0031">Aminopeptidase</keyword>